<accession>A0ABT7V791</accession>
<evidence type="ECO:0000313" key="2">
    <source>
        <dbReference type="Proteomes" id="UP001529421"/>
    </source>
</evidence>
<dbReference type="Proteomes" id="UP001529421">
    <property type="component" value="Unassembled WGS sequence"/>
</dbReference>
<protein>
    <recommendedName>
        <fullName evidence="3">DNA-binding protein</fullName>
    </recommendedName>
</protein>
<sequence length="88" mass="9550">MSFKSIAANRYPEGLPGLLSMKEFCALIGVSRPTGLSIVREHPDYTVTRGNTQMVGVGLYQMLSRDESARLAPDAYNGPIGEVGEFDV</sequence>
<organism evidence="1 2">
    <name type="scientific">Enorma phocaeensis</name>
    <dbReference type="NCBI Taxonomy" id="1871019"/>
    <lineage>
        <taxon>Bacteria</taxon>
        <taxon>Bacillati</taxon>
        <taxon>Actinomycetota</taxon>
        <taxon>Coriobacteriia</taxon>
        <taxon>Coriobacteriales</taxon>
        <taxon>Coriobacteriaceae</taxon>
        <taxon>Enorma</taxon>
    </lineage>
</organism>
<dbReference type="RefSeq" id="WP_289544280.1">
    <property type="nucleotide sequence ID" value="NZ_JAUDDZ010000002.1"/>
</dbReference>
<dbReference type="EMBL" id="JAUDDZ010000002">
    <property type="protein sequence ID" value="MDM8274356.1"/>
    <property type="molecule type" value="Genomic_DNA"/>
</dbReference>
<comment type="caution">
    <text evidence="1">The sequence shown here is derived from an EMBL/GenBank/DDBJ whole genome shotgun (WGS) entry which is preliminary data.</text>
</comment>
<name>A0ABT7V791_9ACTN</name>
<proteinExistence type="predicted"/>
<reference evidence="2" key="1">
    <citation type="submission" date="2023-06" db="EMBL/GenBank/DDBJ databases">
        <title>Identification and characterization of horizontal gene transfer across gut microbiota members of farm animals based on homology search.</title>
        <authorList>
            <person name="Zeman M."/>
            <person name="Kubasova T."/>
            <person name="Jahodarova E."/>
            <person name="Nykrynova M."/>
            <person name="Rychlik I."/>
        </authorList>
    </citation>
    <scope>NUCLEOTIDE SEQUENCE [LARGE SCALE GENOMIC DNA]</scope>
    <source>
        <strain evidence="2">154_Feed</strain>
    </source>
</reference>
<gene>
    <name evidence="1" type="ORF">QUW28_02410</name>
</gene>
<reference evidence="1 2" key="2">
    <citation type="submission" date="2023-06" db="EMBL/GenBank/DDBJ databases">
        <authorList>
            <person name="Zeman M."/>
            <person name="Kubasova T."/>
            <person name="Jahodarova E."/>
            <person name="Nykrynova M."/>
            <person name="Rychlik I."/>
        </authorList>
    </citation>
    <scope>NUCLEOTIDE SEQUENCE [LARGE SCALE GENOMIC DNA]</scope>
    <source>
        <strain evidence="1 2">154_Feed</strain>
    </source>
</reference>
<evidence type="ECO:0000313" key="1">
    <source>
        <dbReference type="EMBL" id="MDM8274356.1"/>
    </source>
</evidence>
<evidence type="ECO:0008006" key="3">
    <source>
        <dbReference type="Google" id="ProtNLM"/>
    </source>
</evidence>
<keyword evidence="2" id="KW-1185">Reference proteome</keyword>